<dbReference type="InterPro" id="IPR029308">
    <property type="entry name" value="FANCI_S1"/>
</dbReference>
<dbReference type="EMBL" id="KK113464">
    <property type="protein sequence ID" value="KFM60272.1"/>
    <property type="molecule type" value="Genomic_DNA"/>
</dbReference>
<accession>A0A087T583</accession>
<dbReference type="Pfam" id="PF14676">
    <property type="entry name" value="FANCI_S2"/>
    <property type="match status" value="1"/>
</dbReference>
<name>A0A087T583_STEMI</name>
<evidence type="ECO:0000259" key="2">
    <source>
        <dbReference type="Pfam" id="PF14676"/>
    </source>
</evidence>
<dbReference type="AlphaFoldDB" id="A0A087T583"/>
<dbReference type="PANTHER" id="PTHR21818:SF0">
    <property type="entry name" value="FANCONI ANEMIA GROUP I PROTEIN"/>
    <property type="match status" value="1"/>
</dbReference>
<keyword evidence="5" id="KW-1185">Reference proteome</keyword>
<evidence type="ECO:0000313" key="4">
    <source>
        <dbReference type="EMBL" id="KFM60272.1"/>
    </source>
</evidence>
<dbReference type="GO" id="GO:0070182">
    <property type="term" value="F:DNA polymerase binding"/>
    <property type="evidence" value="ECO:0007669"/>
    <property type="project" value="TreeGrafter"/>
</dbReference>
<dbReference type="InterPro" id="IPR029310">
    <property type="entry name" value="FANCI_HD1"/>
</dbReference>
<organism evidence="4 5">
    <name type="scientific">Stegodyphus mimosarum</name>
    <name type="common">African social velvet spider</name>
    <dbReference type="NCBI Taxonomy" id="407821"/>
    <lineage>
        <taxon>Eukaryota</taxon>
        <taxon>Metazoa</taxon>
        <taxon>Ecdysozoa</taxon>
        <taxon>Arthropoda</taxon>
        <taxon>Chelicerata</taxon>
        <taxon>Arachnida</taxon>
        <taxon>Araneae</taxon>
        <taxon>Araneomorphae</taxon>
        <taxon>Entelegynae</taxon>
        <taxon>Eresoidea</taxon>
        <taxon>Eresidae</taxon>
        <taxon>Stegodyphus</taxon>
    </lineage>
</organism>
<protein>
    <submittedName>
        <fullName evidence="4">Fanconi anemia group I protein-like protein</fullName>
    </submittedName>
</protein>
<dbReference type="GO" id="GO:0006281">
    <property type="term" value="P:DNA repair"/>
    <property type="evidence" value="ECO:0007669"/>
    <property type="project" value="InterPro"/>
</dbReference>
<proteinExistence type="predicted"/>
<dbReference type="Pfam" id="PF14679">
    <property type="entry name" value="FANCI_HD1"/>
    <property type="match status" value="1"/>
</dbReference>
<evidence type="ECO:0000313" key="5">
    <source>
        <dbReference type="Proteomes" id="UP000054359"/>
    </source>
</evidence>
<dbReference type="STRING" id="407821.A0A087T583"/>
<gene>
    <name evidence="4" type="ORF">X975_24169</name>
</gene>
<dbReference type="InterPro" id="IPR029315">
    <property type="entry name" value="FANCI_S2"/>
</dbReference>
<dbReference type="Pfam" id="PF14675">
    <property type="entry name" value="FANCI_S1"/>
    <property type="match status" value="1"/>
</dbReference>
<reference evidence="4 5" key="1">
    <citation type="submission" date="2013-11" db="EMBL/GenBank/DDBJ databases">
        <title>Genome sequencing of Stegodyphus mimosarum.</title>
        <authorList>
            <person name="Bechsgaard J."/>
        </authorList>
    </citation>
    <scope>NUCLEOTIDE SEQUENCE [LARGE SCALE GENOMIC DNA]</scope>
</reference>
<evidence type="ECO:0000259" key="1">
    <source>
        <dbReference type="Pfam" id="PF14675"/>
    </source>
</evidence>
<dbReference type="Proteomes" id="UP000054359">
    <property type="component" value="Unassembled WGS sequence"/>
</dbReference>
<dbReference type="PANTHER" id="PTHR21818">
    <property type="entry name" value="BC025462 PROTEIN"/>
    <property type="match status" value="1"/>
</dbReference>
<feature type="non-terminal residue" evidence="4">
    <location>
        <position position="450"/>
    </location>
</feature>
<sequence>MEAEGDLNNILEKVPLRNLLQSIQAKAESAKKDIVGYIRGIFLCSTLKNDECEKRRYETFKCVLSLLQNQNLPTNIASELEAVLLLKVDSLQTSNLMKLTELFIEHARNNHSSKGLELFSKILSCLSHRDTIVYNGTDMSGVELRKNILSSLFSSNSNIPGIVQLASVLKDVDLSENEMELIAEKLLELLPEVELIEQPPFIYQLLLLSAKGKRRQILQGIISYFIQKDNRLRELANNNEDSDSIDDENQTLYRQTEGTVILMISVSSRHDQSIEKEFLHLIKQLQHKPEIILSPFSLATSLSLSKMHHGVNNIFDSLKKSLVLAFQLKEKRNNSVWLRNLIPCTSDILELTKEAIKSSEYGWDHICQGLVKFGFAALDAFGPKYVLGNVIKTVSEEGCRLGSQILRDTFKSHRIVRIEIFEQLLNRIIAKAQRPIFHYIDILSQIVQND</sequence>
<evidence type="ECO:0000259" key="3">
    <source>
        <dbReference type="Pfam" id="PF14679"/>
    </source>
</evidence>
<dbReference type="OrthoDB" id="6422525at2759"/>
<feature type="domain" description="FANCI solenoid 1" evidence="1">
    <location>
        <begin position="54"/>
        <end position="266"/>
    </location>
</feature>
<dbReference type="InterPro" id="IPR026171">
    <property type="entry name" value="FANCI"/>
</dbReference>
<feature type="domain" description="FANCI solenoid 2" evidence="2">
    <location>
        <begin position="366"/>
        <end position="449"/>
    </location>
</feature>
<dbReference type="OMA" id="PNENACS"/>
<feature type="domain" description="FANCI helical" evidence="3">
    <location>
        <begin position="276"/>
        <end position="357"/>
    </location>
</feature>